<dbReference type="RefSeq" id="WP_260348285.1">
    <property type="nucleotide sequence ID" value="NZ_JAOAOS010000005.1"/>
</dbReference>
<gene>
    <name evidence="2" type="ORF">ACFPK2_14325</name>
</gene>
<dbReference type="EMBL" id="JBHSLI010000005">
    <property type="protein sequence ID" value="MFC5294163.1"/>
    <property type="molecule type" value="Genomic_DNA"/>
</dbReference>
<evidence type="ECO:0000313" key="2">
    <source>
        <dbReference type="EMBL" id="MFC5294163.1"/>
    </source>
</evidence>
<protein>
    <submittedName>
        <fullName evidence="2">AzlD domain-containing protein</fullName>
    </submittedName>
</protein>
<evidence type="ECO:0000256" key="1">
    <source>
        <dbReference type="SAM" id="Phobius"/>
    </source>
</evidence>
<keyword evidence="1" id="KW-1133">Transmembrane helix</keyword>
<name>A0ABW0F674_9HYPH</name>
<feature type="transmembrane region" description="Helical" evidence="1">
    <location>
        <begin position="101"/>
        <end position="118"/>
    </location>
</feature>
<feature type="transmembrane region" description="Helical" evidence="1">
    <location>
        <begin position="12"/>
        <end position="37"/>
    </location>
</feature>
<reference evidence="3" key="1">
    <citation type="journal article" date="2019" name="Int. J. Syst. Evol. Microbiol.">
        <title>The Global Catalogue of Microorganisms (GCM) 10K type strain sequencing project: providing services to taxonomists for standard genome sequencing and annotation.</title>
        <authorList>
            <consortium name="The Broad Institute Genomics Platform"/>
            <consortium name="The Broad Institute Genome Sequencing Center for Infectious Disease"/>
            <person name="Wu L."/>
            <person name="Ma J."/>
        </authorList>
    </citation>
    <scope>NUCLEOTIDE SEQUENCE [LARGE SCALE GENOMIC DNA]</scope>
    <source>
        <strain evidence="3">CGMCC 1.15643</strain>
    </source>
</reference>
<feature type="transmembrane region" description="Helical" evidence="1">
    <location>
        <begin position="73"/>
        <end position="94"/>
    </location>
</feature>
<comment type="caution">
    <text evidence="2">The sequence shown here is derived from an EMBL/GenBank/DDBJ whole genome shotgun (WGS) entry which is preliminary data.</text>
</comment>
<organism evidence="2 3">
    <name type="scientific">Bosea minatitlanensis</name>
    <dbReference type="NCBI Taxonomy" id="128782"/>
    <lineage>
        <taxon>Bacteria</taxon>
        <taxon>Pseudomonadati</taxon>
        <taxon>Pseudomonadota</taxon>
        <taxon>Alphaproteobacteria</taxon>
        <taxon>Hyphomicrobiales</taxon>
        <taxon>Boseaceae</taxon>
        <taxon>Bosea</taxon>
    </lineage>
</organism>
<proteinExistence type="predicted"/>
<sequence>MTQPIAWLDGPHWPYLALILFAVLPTEIWRWLAVAFARGLDADSALLDWVRAVATALLAGIVAKLVVSPPGVLAQVPVPVRVAALAAAVAVMALSRRRMMLAVLMAEAVLIGGVWLFGAI</sequence>
<dbReference type="Pfam" id="PF05437">
    <property type="entry name" value="AzlD"/>
    <property type="match status" value="1"/>
</dbReference>
<feature type="transmembrane region" description="Helical" evidence="1">
    <location>
        <begin position="49"/>
        <end position="67"/>
    </location>
</feature>
<dbReference type="Proteomes" id="UP001595976">
    <property type="component" value="Unassembled WGS sequence"/>
</dbReference>
<keyword evidence="3" id="KW-1185">Reference proteome</keyword>
<dbReference type="InterPro" id="IPR008407">
    <property type="entry name" value="Brnchd-chn_aa_trnsp_AzlD"/>
</dbReference>
<evidence type="ECO:0000313" key="3">
    <source>
        <dbReference type="Proteomes" id="UP001595976"/>
    </source>
</evidence>
<keyword evidence="1" id="KW-0472">Membrane</keyword>
<accession>A0ABW0F674</accession>
<keyword evidence="1" id="KW-0812">Transmembrane</keyword>